<protein>
    <submittedName>
        <fullName evidence="3">SDR family NAD(P)-dependent oxidoreductase</fullName>
    </submittedName>
</protein>
<dbReference type="EMBL" id="CP060714">
    <property type="protein sequence ID" value="QNN59117.1"/>
    <property type="molecule type" value="Genomic_DNA"/>
</dbReference>
<evidence type="ECO:0000256" key="2">
    <source>
        <dbReference type="RuleBase" id="RU000363"/>
    </source>
</evidence>
<evidence type="ECO:0000256" key="1">
    <source>
        <dbReference type="ARBA" id="ARBA00023002"/>
    </source>
</evidence>
<dbReference type="PROSITE" id="PS00061">
    <property type="entry name" value="ADH_SHORT"/>
    <property type="match status" value="1"/>
</dbReference>
<dbReference type="PRINTS" id="PR00081">
    <property type="entry name" value="GDHRDH"/>
</dbReference>
<dbReference type="PANTHER" id="PTHR43658">
    <property type="entry name" value="SHORT-CHAIN DEHYDROGENASE/REDUCTASE"/>
    <property type="match status" value="1"/>
</dbReference>
<dbReference type="Pfam" id="PF00106">
    <property type="entry name" value="adh_short"/>
    <property type="match status" value="1"/>
</dbReference>
<dbReference type="GO" id="GO:0016491">
    <property type="term" value="F:oxidoreductase activity"/>
    <property type="evidence" value="ECO:0007669"/>
    <property type="project" value="UniProtKB-KW"/>
</dbReference>
<dbReference type="AlphaFoldDB" id="A0A7G9RU42"/>
<keyword evidence="1" id="KW-0560">Oxidoreductase</keyword>
<evidence type="ECO:0000313" key="3">
    <source>
        <dbReference type="EMBL" id="QNN59117.1"/>
    </source>
</evidence>
<proteinExistence type="inferred from homology"/>
<dbReference type="SUPFAM" id="SSF51735">
    <property type="entry name" value="NAD(P)-binding Rossmann-fold domains"/>
    <property type="match status" value="1"/>
</dbReference>
<reference evidence="3 4" key="1">
    <citation type="submission" date="2020-08" db="EMBL/GenBank/DDBJ databases">
        <title>Genome sequence of Diaphorobacter ruginosibacter DSM 27467T.</title>
        <authorList>
            <person name="Hyun D.-W."/>
            <person name="Bae J.-W."/>
        </authorList>
    </citation>
    <scope>NUCLEOTIDE SEQUENCE [LARGE SCALE GENOMIC DNA]</scope>
    <source>
        <strain evidence="3 4">DSM 27467</strain>
    </source>
</reference>
<dbReference type="InterPro" id="IPR036291">
    <property type="entry name" value="NAD(P)-bd_dom_sf"/>
</dbReference>
<gene>
    <name evidence="3" type="ORF">H9K76_10195</name>
</gene>
<comment type="similarity">
    <text evidence="2">Belongs to the short-chain dehydrogenases/reductases (SDR) family.</text>
</comment>
<evidence type="ECO:0000313" key="4">
    <source>
        <dbReference type="Proteomes" id="UP000515811"/>
    </source>
</evidence>
<accession>A0A7G9RU42</accession>
<dbReference type="RefSeq" id="WP_187600049.1">
    <property type="nucleotide sequence ID" value="NZ_CP060714.1"/>
</dbReference>
<dbReference type="Gene3D" id="3.40.50.720">
    <property type="entry name" value="NAD(P)-binding Rossmann-like Domain"/>
    <property type="match status" value="1"/>
</dbReference>
<name>A0A7G9RU42_9BURK</name>
<dbReference type="InterPro" id="IPR002347">
    <property type="entry name" value="SDR_fam"/>
</dbReference>
<keyword evidence="4" id="KW-1185">Reference proteome</keyword>
<organism evidence="3 4">
    <name type="scientific">Diaphorobacter ruginosibacter</name>
    <dbReference type="NCBI Taxonomy" id="1715720"/>
    <lineage>
        <taxon>Bacteria</taxon>
        <taxon>Pseudomonadati</taxon>
        <taxon>Pseudomonadota</taxon>
        <taxon>Betaproteobacteria</taxon>
        <taxon>Burkholderiales</taxon>
        <taxon>Comamonadaceae</taxon>
        <taxon>Diaphorobacter</taxon>
    </lineage>
</organism>
<dbReference type="PRINTS" id="PR00080">
    <property type="entry name" value="SDRFAMILY"/>
</dbReference>
<sequence>MRLDHNVAAVVTGGGKGLGAAAAIRLARHGVRVAVFDLDAEAGEALARQIGGIFCQTDVGSDQSIEAAFARARAVHGQERVLVNCAGIVIAHKTAVRDKNTGVIRSHPMADYERVISINLLGTFRCIAQSTAGMLALDPLASGERGAVVNTASIAADEGQIGQAAYSASKAGVAGMTLPIARDLASEGIRVNTIKPGFFDTFMLRGAPEQLRVALEASVPFPSRVGNPEEYAQLVEFLLTSGYMNGECVRLDGAVRMGPR</sequence>
<dbReference type="PANTHER" id="PTHR43658:SF8">
    <property type="entry name" value="17-BETA-HYDROXYSTEROID DEHYDROGENASE 14-RELATED"/>
    <property type="match status" value="1"/>
</dbReference>
<dbReference type="Proteomes" id="UP000515811">
    <property type="component" value="Chromosome"/>
</dbReference>
<dbReference type="InterPro" id="IPR020904">
    <property type="entry name" value="Sc_DH/Rdtase_CS"/>
</dbReference>
<dbReference type="KEGG" id="drg:H9K76_10195"/>